<evidence type="ECO:0000313" key="3">
    <source>
        <dbReference type="Proteomes" id="UP000606991"/>
    </source>
</evidence>
<comment type="caution">
    <text evidence="2">The sequence shown here is derived from an EMBL/GenBank/DDBJ whole genome shotgun (WGS) entry which is preliminary data.</text>
</comment>
<gene>
    <name evidence="2" type="ORF">JF886_07790</name>
</gene>
<dbReference type="InterPro" id="IPR049428">
    <property type="entry name" value="RecA-like_N"/>
</dbReference>
<dbReference type="Proteomes" id="UP000606991">
    <property type="component" value="Unassembled WGS sequence"/>
</dbReference>
<sequence length="270" mass="28161">MHAETRGRVLADTVAGLQRRYGNAAVHRGPEPDGGENGGWLTAIPALDIRLSPGGLPRGRITLLQAAQTGVSGRLTLLQALAAQASREGEVVYVDVAASLDPGFLADLGADLGSCLAVLPGRGRWREGLAMARALVVAGSPWVGVALDRGHPRNAEIEQALNGLVEAVHRRRAVCVVAAPAPAAAPLAYASSLTLSCRPAGWQESHGDITGLRVALEVSKSRLFAPGATDTLLLRYPRPYATAEVVGYPAVMSPAREEEAAELTVVHLSA</sequence>
<dbReference type="Pfam" id="PF00154">
    <property type="entry name" value="RecA_N"/>
    <property type="match status" value="1"/>
</dbReference>
<name>A0A934K2R0_9BACT</name>
<evidence type="ECO:0000259" key="1">
    <source>
        <dbReference type="Pfam" id="PF00154"/>
    </source>
</evidence>
<organism evidence="2 3">
    <name type="scientific">Candidatus Aeolococcus gillhamiae</name>
    <dbReference type="NCBI Taxonomy" id="3127015"/>
    <lineage>
        <taxon>Bacteria</taxon>
        <taxon>Bacillati</taxon>
        <taxon>Candidatus Dormiibacterota</taxon>
        <taxon>Candidatus Dormibacteria</taxon>
        <taxon>Candidatus Aeolococcales</taxon>
        <taxon>Candidatus Aeolococcaceae</taxon>
        <taxon>Candidatus Aeolococcus</taxon>
    </lineage>
</organism>
<dbReference type="Gene3D" id="3.40.50.300">
    <property type="entry name" value="P-loop containing nucleotide triphosphate hydrolases"/>
    <property type="match status" value="1"/>
</dbReference>
<feature type="domain" description="RecA-like N-terminal" evidence="1">
    <location>
        <begin position="10"/>
        <end position="140"/>
    </location>
</feature>
<proteinExistence type="predicted"/>
<reference evidence="2 3" key="1">
    <citation type="submission" date="2020-10" db="EMBL/GenBank/DDBJ databases">
        <title>Ca. Dormibacterota MAGs.</title>
        <authorList>
            <person name="Montgomery K."/>
        </authorList>
    </citation>
    <scope>NUCLEOTIDE SEQUENCE [LARGE SCALE GENOMIC DNA]</scope>
    <source>
        <strain evidence="2">SC8812_S17_18</strain>
    </source>
</reference>
<accession>A0A934K2R0</accession>
<evidence type="ECO:0000313" key="2">
    <source>
        <dbReference type="EMBL" id="MBJ7594750.1"/>
    </source>
</evidence>
<dbReference type="SUPFAM" id="SSF52540">
    <property type="entry name" value="P-loop containing nucleoside triphosphate hydrolases"/>
    <property type="match status" value="1"/>
</dbReference>
<dbReference type="InterPro" id="IPR027417">
    <property type="entry name" value="P-loop_NTPase"/>
</dbReference>
<dbReference type="RefSeq" id="WP_337311219.1">
    <property type="nucleotide sequence ID" value="NZ_JAEKNS010000080.1"/>
</dbReference>
<dbReference type="AlphaFoldDB" id="A0A934K2R0"/>
<protein>
    <recommendedName>
        <fullName evidence="1">RecA-like N-terminal domain-containing protein</fullName>
    </recommendedName>
</protein>
<dbReference type="EMBL" id="JAEKNS010000080">
    <property type="protein sequence ID" value="MBJ7594750.1"/>
    <property type="molecule type" value="Genomic_DNA"/>
</dbReference>